<evidence type="ECO:0000313" key="3">
    <source>
        <dbReference type="Proteomes" id="UP001218218"/>
    </source>
</evidence>
<evidence type="ECO:0000313" key="2">
    <source>
        <dbReference type="EMBL" id="KAJ7310861.1"/>
    </source>
</evidence>
<sequence>MLVPQALDPSLFMRLRSSTCTTTTAVTHPQNSPNQPQQGIPTLARFQARPDSLLITVIVIDPAPPAHDCTPTPDLEDPVLSYQNRQWYIRLRKTEQHARDKRARLGSEEYKAKEARKAAKWMTSANTGTAGPLKPPRQSKTLTEVEDANSNEFNKDSGLGSDSESK</sequence>
<organism evidence="2 3">
    <name type="scientific">Mycena albidolilacea</name>
    <dbReference type="NCBI Taxonomy" id="1033008"/>
    <lineage>
        <taxon>Eukaryota</taxon>
        <taxon>Fungi</taxon>
        <taxon>Dikarya</taxon>
        <taxon>Basidiomycota</taxon>
        <taxon>Agaricomycotina</taxon>
        <taxon>Agaricomycetes</taxon>
        <taxon>Agaricomycetidae</taxon>
        <taxon>Agaricales</taxon>
        <taxon>Marasmiineae</taxon>
        <taxon>Mycenaceae</taxon>
        <taxon>Mycena</taxon>
    </lineage>
</organism>
<comment type="caution">
    <text evidence="2">The sequence shown here is derived from an EMBL/GenBank/DDBJ whole genome shotgun (WGS) entry which is preliminary data.</text>
</comment>
<dbReference type="EMBL" id="JARIHO010000077">
    <property type="protein sequence ID" value="KAJ7310861.1"/>
    <property type="molecule type" value="Genomic_DNA"/>
</dbReference>
<keyword evidence="3" id="KW-1185">Reference proteome</keyword>
<protein>
    <submittedName>
        <fullName evidence="2">Uncharacterized protein</fullName>
    </submittedName>
</protein>
<dbReference type="Proteomes" id="UP001218218">
    <property type="component" value="Unassembled WGS sequence"/>
</dbReference>
<evidence type="ECO:0000256" key="1">
    <source>
        <dbReference type="SAM" id="MobiDB-lite"/>
    </source>
</evidence>
<accession>A0AAD7EBT3</accession>
<gene>
    <name evidence="2" type="ORF">DFH08DRAFT_944001</name>
</gene>
<proteinExistence type="predicted"/>
<feature type="region of interest" description="Disordered" evidence="1">
    <location>
        <begin position="119"/>
        <end position="166"/>
    </location>
</feature>
<dbReference type="AlphaFoldDB" id="A0AAD7EBT3"/>
<name>A0AAD7EBT3_9AGAR</name>
<reference evidence="2" key="1">
    <citation type="submission" date="2023-03" db="EMBL/GenBank/DDBJ databases">
        <title>Massive genome expansion in bonnet fungi (Mycena s.s.) driven by repeated elements and novel gene families across ecological guilds.</title>
        <authorList>
            <consortium name="Lawrence Berkeley National Laboratory"/>
            <person name="Harder C.B."/>
            <person name="Miyauchi S."/>
            <person name="Viragh M."/>
            <person name="Kuo A."/>
            <person name="Thoen E."/>
            <person name="Andreopoulos B."/>
            <person name="Lu D."/>
            <person name="Skrede I."/>
            <person name="Drula E."/>
            <person name="Henrissat B."/>
            <person name="Morin E."/>
            <person name="Kohler A."/>
            <person name="Barry K."/>
            <person name="LaButti K."/>
            <person name="Morin E."/>
            <person name="Salamov A."/>
            <person name="Lipzen A."/>
            <person name="Mereny Z."/>
            <person name="Hegedus B."/>
            <person name="Baldrian P."/>
            <person name="Stursova M."/>
            <person name="Weitz H."/>
            <person name="Taylor A."/>
            <person name="Grigoriev I.V."/>
            <person name="Nagy L.G."/>
            <person name="Martin F."/>
            <person name="Kauserud H."/>
        </authorList>
    </citation>
    <scope>NUCLEOTIDE SEQUENCE</scope>
    <source>
        <strain evidence="2">CBHHK002</strain>
    </source>
</reference>